<dbReference type="Proteomes" id="UP001141434">
    <property type="component" value="Unassembled WGS sequence"/>
</dbReference>
<name>A0A9W9FRY0_9EURO</name>
<dbReference type="InterPro" id="IPR009598">
    <property type="entry name" value="BCALP"/>
</dbReference>
<evidence type="ECO:0000256" key="3">
    <source>
        <dbReference type="ARBA" id="ARBA00022989"/>
    </source>
</evidence>
<dbReference type="SMART" id="SM01396">
    <property type="entry name" value="BC10"/>
    <property type="match status" value="1"/>
</dbReference>
<dbReference type="PANTHER" id="PTHR13259">
    <property type="entry name" value="BLADDER CANCER 10 KD PROTEIN HOMOLOG"/>
    <property type="match status" value="1"/>
</dbReference>
<accession>A0A9W9FRY0</accession>
<organism evidence="5 6">
    <name type="scientific">Penicillium alfredii</name>
    <dbReference type="NCBI Taxonomy" id="1506179"/>
    <lineage>
        <taxon>Eukaryota</taxon>
        <taxon>Fungi</taxon>
        <taxon>Dikarya</taxon>
        <taxon>Ascomycota</taxon>
        <taxon>Pezizomycotina</taxon>
        <taxon>Eurotiomycetes</taxon>
        <taxon>Eurotiomycetidae</taxon>
        <taxon>Eurotiales</taxon>
        <taxon>Aspergillaceae</taxon>
        <taxon>Penicillium</taxon>
    </lineage>
</organism>
<reference evidence="5" key="2">
    <citation type="journal article" date="2023" name="IMA Fungus">
        <title>Comparative genomic study of the Penicillium genus elucidates a diverse pangenome and 15 lateral gene transfer events.</title>
        <authorList>
            <person name="Petersen C."/>
            <person name="Sorensen T."/>
            <person name="Nielsen M.R."/>
            <person name="Sondergaard T.E."/>
            <person name="Sorensen J.L."/>
            <person name="Fitzpatrick D.A."/>
            <person name="Frisvad J.C."/>
            <person name="Nielsen K.L."/>
        </authorList>
    </citation>
    <scope>NUCLEOTIDE SEQUENCE</scope>
    <source>
        <strain evidence="5">IBT 34128</strain>
    </source>
</reference>
<evidence type="ECO:0000313" key="6">
    <source>
        <dbReference type="Proteomes" id="UP001141434"/>
    </source>
</evidence>
<keyword evidence="4" id="KW-0472">Membrane</keyword>
<reference evidence="5" key="1">
    <citation type="submission" date="2022-11" db="EMBL/GenBank/DDBJ databases">
        <authorList>
            <person name="Petersen C."/>
        </authorList>
    </citation>
    <scope>NUCLEOTIDE SEQUENCE</scope>
    <source>
        <strain evidence="5">IBT 34128</strain>
    </source>
</reference>
<keyword evidence="2" id="KW-0812">Transmembrane</keyword>
<dbReference type="Pfam" id="PF06726">
    <property type="entry name" value="BC10"/>
    <property type="match status" value="1"/>
</dbReference>
<dbReference type="GeneID" id="81392296"/>
<dbReference type="EMBL" id="JAPMSZ010000004">
    <property type="protein sequence ID" value="KAJ5105199.1"/>
    <property type="molecule type" value="Genomic_DNA"/>
</dbReference>
<comment type="caution">
    <text evidence="5">The sequence shown here is derived from an EMBL/GenBank/DDBJ whole genome shotgun (WGS) entry which is preliminary data.</text>
</comment>
<evidence type="ECO:0000313" key="5">
    <source>
        <dbReference type="EMBL" id="KAJ5105199.1"/>
    </source>
</evidence>
<comment type="subcellular location">
    <subcellularLocation>
        <location evidence="1">Membrane</location>
    </subcellularLocation>
</comment>
<protein>
    <recommendedName>
        <fullName evidence="7">Bladder cancer-related BC10-like protein</fullName>
    </recommendedName>
</protein>
<dbReference type="GO" id="GO:0016020">
    <property type="term" value="C:membrane"/>
    <property type="evidence" value="ECO:0007669"/>
    <property type="project" value="UniProtKB-SubCell"/>
</dbReference>
<dbReference type="PANTHER" id="PTHR13259:SF1">
    <property type="entry name" value="BLADDER CANCER-ASSOCIATED PROTEIN"/>
    <property type="match status" value="1"/>
</dbReference>
<gene>
    <name evidence="5" type="ORF">NUU61_002546</name>
</gene>
<evidence type="ECO:0000256" key="1">
    <source>
        <dbReference type="ARBA" id="ARBA00004370"/>
    </source>
</evidence>
<dbReference type="RefSeq" id="XP_056514195.1">
    <property type="nucleotide sequence ID" value="XM_056653128.1"/>
</dbReference>
<sequence length="163" mass="17976">MFCLRSWLPLLFIPTNASPLFIISFVALTYVIHRPCIYCSALLLILFVSSCHWSDRCIFDLRGNWFAPRYSSGSGDSPGPISGNGTSVAMAPNDSLADFVFETVNSTTKALAGAMLEGAQRQLAPEGPESQAEEWTGMGLEWLRSLLGRREWTLPCVDVKVQL</sequence>
<keyword evidence="3" id="KW-1133">Transmembrane helix</keyword>
<evidence type="ECO:0008006" key="7">
    <source>
        <dbReference type="Google" id="ProtNLM"/>
    </source>
</evidence>
<dbReference type="OrthoDB" id="5563033at2759"/>
<evidence type="ECO:0000256" key="2">
    <source>
        <dbReference type="ARBA" id="ARBA00022692"/>
    </source>
</evidence>
<proteinExistence type="predicted"/>
<evidence type="ECO:0000256" key="4">
    <source>
        <dbReference type="ARBA" id="ARBA00023136"/>
    </source>
</evidence>
<keyword evidence="6" id="KW-1185">Reference proteome</keyword>
<dbReference type="AlphaFoldDB" id="A0A9W9FRY0"/>